<evidence type="ECO:0000313" key="2">
    <source>
        <dbReference type="Proteomes" id="UP000188268"/>
    </source>
</evidence>
<dbReference type="Proteomes" id="UP000188268">
    <property type="component" value="Unassembled WGS sequence"/>
</dbReference>
<sequence length="28" mass="3326">MAFHISLWKSSFYSSEVIDVRDNFELTC</sequence>
<name>A0A1R3KDK6_COCAP</name>
<proteinExistence type="predicted"/>
<dbReference type="AlphaFoldDB" id="A0A1R3KDK6"/>
<comment type="caution">
    <text evidence="1">The sequence shown here is derived from an EMBL/GenBank/DDBJ whole genome shotgun (WGS) entry which is preliminary data.</text>
</comment>
<dbReference type="Gramene" id="OMP05173">
    <property type="protein sequence ID" value="OMP05173"/>
    <property type="gene ID" value="CCACVL1_02031"/>
</dbReference>
<reference evidence="1 2" key="1">
    <citation type="submission" date="2013-09" db="EMBL/GenBank/DDBJ databases">
        <title>Corchorus capsularis genome sequencing.</title>
        <authorList>
            <person name="Alam M."/>
            <person name="Haque M.S."/>
            <person name="Islam M.S."/>
            <person name="Emdad E.M."/>
            <person name="Islam M.M."/>
            <person name="Ahmed B."/>
            <person name="Halim A."/>
            <person name="Hossen Q.M.M."/>
            <person name="Hossain M.Z."/>
            <person name="Ahmed R."/>
            <person name="Khan M.M."/>
            <person name="Islam R."/>
            <person name="Rashid M.M."/>
            <person name="Khan S.A."/>
            <person name="Rahman M.S."/>
            <person name="Alam M."/>
        </authorList>
    </citation>
    <scope>NUCLEOTIDE SEQUENCE [LARGE SCALE GENOMIC DNA]</scope>
    <source>
        <strain evidence="2">cv. CVL-1</strain>
        <tissue evidence="1">Whole seedling</tissue>
    </source>
</reference>
<protein>
    <submittedName>
        <fullName evidence="1">Uncharacterized protein</fullName>
    </submittedName>
</protein>
<gene>
    <name evidence="1" type="ORF">CCACVL1_02031</name>
</gene>
<dbReference type="EMBL" id="AWWV01005482">
    <property type="protein sequence ID" value="OMP05173.1"/>
    <property type="molecule type" value="Genomic_DNA"/>
</dbReference>
<accession>A0A1R3KDK6</accession>
<organism evidence="1 2">
    <name type="scientific">Corchorus capsularis</name>
    <name type="common">Jute</name>
    <dbReference type="NCBI Taxonomy" id="210143"/>
    <lineage>
        <taxon>Eukaryota</taxon>
        <taxon>Viridiplantae</taxon>
        <taxon>Streptophyta</taxon>
        <taxon>Embryophyta</taxon>
        <taxon>Tracheophyta</taxon>
        <taxon>Spermatophyta</taxon>
        <taxon>Magnoliopsida</taxon>
        <taxon>eudicotyledons</taxon>
        <taxon>Gunneridae</taxon>
        <taxon>Pentapetalae</taxon>
        <taxon>rosids</taxon>
        <taxon>malvids</taxon>
        <taxon>Malvales</taxon>
        <taxon>Malvaceae</taxon>
        <taxon>Grewioideae</taxon>
        <taxon>Apeibeae</taxon>
        <taxon>Corchorus</taxon>
    </lineage>
</organism>
<keyword evidence="2" id="KW-1185">Reference proteome</keyword>
<evidence type="ECO:0000313" key="1">
    <source>
        <dbReference type="EMBL" id="OMP05173.1"/>
    </source>
</evidence>